<dbReference type="EnsemblMetazoa" id="ENSAATROPT005399">
    <property type="protein sequence ID" value="ENSAATROPP004994"/>
    <property type="gene ID" value="ENSAATROPG004344"/>
</dbReference>
<dbReference type="CDD" id="cd16147">
    <property type="entry name" value="G6S"/>
    <property type="match status" value="1"/>
</dbReference>
<comment type="cofactor">
    <cofactor evidence="1">
        <name>Ca(2+)</name>
        <dbReference type="ChEBI" id="CHEBI:29108"/>
    </cofactor>
</comment>
<dbReference type="InterPro" id="IPR017850">
    <property type="entry name" value="Alkaline_phosphatase_core_sf"/>
</dbReference>
<sequence>MMYPASFVFLVLVISYNFTEALDSIKDEYNFIVILTDDQDIVLQGLMNLLIVFQTPMTNTQQQIANEGTTFVNAFTSSPVCCPSRSSILSGKYAHNHRVTNNSLSGGCYGTFWQQHIEPTLLPTILSKAGYQTFYAGKYLNQYFSETVPPGWSQWFGLHGNSRYYNFTVTENGRRVGYEDLYFTDYLHSKVLDFINQVKQDTPFFAMVAPPAPHGPYTAADRHKDLFPDIRAIRTPNFNLPSGPLEKHWLLTMQPSSLPLSLVEELDVIHRKRWQSLMAVDDMVNGIVTSLKKHNLLEKTYIFYTSDNGYHIGQFAQAYDKRQPYETDIRIPLLLRGPTIIRKSLQNAPVALIDIAPTILHLANLEIPPSMDGLPLPLDKSEGKERQILIEYWGEGTLETYNPECPWQAQDLLQLCSLDAACHCQDAWNNTYNCVRHLREDLNFIYCEFRDTEQFVEAYDLSKDLYQMVNVGYDMLPSVRTKYSLALTNLTTCIGSTCHTIY</sequence>
<dbReference type="PIRSF" id="PIRSF036666">
    <property type="entry name" value="G6S"/>
    <property type="match status" value="1"/>
</dbReference>
<dbReference type="InterPro" id="IPR000917">
    <property type="entry name" value="Sulfatase_N"/>
</dbReference>
<evidence type="ECO:0000256" key="1">
    <source>
        <dbReference type="ARBA" id="ARBA00001913"/>
    </source>
</evidence>
<feature type="domain" description="Sulfatase N-terminal" evidence="8">
    <location>
        <begin position="30"/>
        <end position="364"/>
    </location>
</feature>
<proteinExistence type="inferred from homology"/>
<evidence type="ECO:0000313" key="9">
    <source>
        <dbReference type="EnsemblMetazoa" id="ENSAATROPP004994"/>
    </source>
</evidence>
<evidence type="ECO:0000256" key="6">
    <source>
        <dbReference type="PIRSR" id="PIRSR036666-50"/>
    </source>
</evidence>
<evidence type="ECO:0000313" key="10">
    <source>
        <dbReference type="Proteomes" id="UP000075880"/>
    </source>
</evidence>
<name>A0AAG5D279_ANOAO</name>
<dbReference type="SUPFAM" id="SSF53649">
    <property type="entry name" value="Alkaline phosphatase-like"/>
    <property type="match status" value="1"/>
</dbReference>
<evidence type="ECO:0000256" key="4">
    <source>
        <dbReference type="ARBA" id="ARBA00022801"/>
    </source>
</evidence>
<dbReference type="AlphaFoldDB" id="A0AAG5D279"/>
<accession>A0AAG5D279</accession>
<comment type="PTM">
    <text evidence="6">The conversion to 3-oxoalanine (also known as C-formylglycine, FGly), of a serine or cysteine residue in prokaryotes and of a cysteine residue in eukaryotes, is critical for catalytic activity.</text>
</comment>
<feature type="signal peptide" evidence="7">
    <location>
        <begin position="1"/>
        <end position="21"/>
    </location>
</feature>
<dbReference type="Proteomes" id="UP000075880">
    <property type="component" value="Unassembled WGS sequence"/>
</dbReference>
<protein>
    <recommendedName>
        <fullName evidence="8">Sulfatase N-terminal domain-containing protein</fullName>
    </recommendedName>
</protein>
<dbReference type="GO" id="GO:0030203">
    <property type="term" value="P:glycosaminoglycan metabolic process"/>
    <property type="evidence" value="ECO:0007669"/>
    <property type="project" value="InterPro"/>
</dbReference>
<keyword evidence="5" id="KW-0325">Glycoprotein</keyword>
<dbReference type="PANTHER" id="PTHR43108">
    <property type="entry name" value="N-ACETYLGLUCOSAMINE-6-SULFATASE FAMILY MEMBER"/>
    <property type="match status" value="1"/>
</dbReference>
<dbReference type="GO" id="GO:0008449">
    <property type="term" value="F:N-acetylglucosamine-6-sulfatase activity"/>
    <property type="evidence" value="ECO:0007669"/>
    <property type="project" value="InterPro"/>
</dbReference>
<evidence type="ECO:0000256" key="5">
    <source>
        <dbReference type="ARBA" id="ARBA00023180"/>
    </source>
</evidence>
<reference evidence="9" key="1">
    <citation type="submission" date="2024-04" db="UniProtKB">
        <authorList>
            <consortium name="EnsemblMetazoa"/>
        </authorList>
    </citation>
    <scope>IDENTIFICATION</scope>
    <source>
        <strain evidence="9">EBRO</strain>
    </source>
</reference>
<dbReference type="GO" id="GO:0005539">
    <property type="term" value="F:glycosaminoglycan binding"/>
    <property type="evidence" value="ECO:0007669"/>
    <property type="project" value="TreeGrafter"/>
</dbReference>
<dbReference type="Gene3D" id="3.40.720.10">
    <property type="entry name" value="Alkaline Phosphatase, subunit A"/>
    <property type="match status" value="1"/>
</dbReference>
<dbReference type="Pfam" id="PF00884">
    <property type="entry name" value="Sulfatase"/>
    <property type="match status" value="1"/>
</dbReference>
<keyword evidence="4" id="KW-0378">Hydrolase</keyword>
<evidence type="ECO:0000256" key="2">
    <source>
        <dbReference type="ARBA" id="ARBA00008779"/>
    </source>
</evidence>
<keyword evidence="10" id="KW-1185">Reference proteome</keyword>
<keyword evidence="3 7" id="KW-0732">Signal</keyword>
<dbReference type="PANTHER" id="PTHR43108:SF8">
    <property type="entry name" value="SD21168P"/>
    <property type="match status" value="1"/>
</dbReference>
<evidence type="ECO:0000256" key="3">
    <source>
        <dbReference type="ARBA" id="ARBA00022729"/>
    </source>
</evidence>
<dbReference type="PROSITE" id="PS00149">
    <property type="entry name" value="SULFATASE_2"/>
    <property type="match status" value="1"/>
</dbReference>
<feature type="chain" id="PRO_5042614324" description="Sulfatase N-terminal domain-containing protein" evidence="7">
    <location>
        <begin position="22"/>
        <end position="502"/>
    </location>
</feature>
<evidence type="ECO:0000256" key="7">
    <source>
        <dbReference type="SAM" id="SignalP"/>
    </source>
</evidence>
<evidence type="ECO:0000259" key="8">
    <source>
        <dbReference type="Pfam" id="PF00884"/>
    </source>
</evidence>
<dbReference type="InterPro" id="IPR024607">
    <property type="entry name" value="Sulfatase_CS"/>
</dbReference>
<dbReference type="InterPro" id="IPR012251">
    <property type="entry name" value="GlcNAc_6-SO4ase"/>
</dbReference>
<comment type="similarity">
    <text evidence="2">Belongs to the sulfatase family.</text>
</comment>
<feature type="modified residue" description="3-oxoalanine (Cys)" evidence="6">
    <location>
        <position position="81"/>
    </location>
</feature>
<organism evidence="9 10">
    <name type="scientific">Anopheles atroparvus</name>
    <name type="common">European mosquito</name>
    <dbReference type="NCBI Taxonomy" id="41427"/>
    <lineage>
        <taxon>Eukaryota</taxon>
        <taxon>Metazoa</taxon>
        <taxon>Ecdysozoa</taxon>
        <taxon>Arthropoda</taxon>
        <taxon>Hexapoda</taxon>
        <taxon>Insecta</taxon>
        <taxon>Pterygota</taxon>
        <taxon>Neoptera</taxon>
        <taxon>Endopterygota</taxon>
        <taxon>Diptera</taxon>
        <taxon>Nematocera</taxon>
        <taxon>Culicoidea</taxon>
        <taxon>Culicidae</taxon>
        <taxon>Anophelinae</taxon>
        <taxon>Anopheles</taxon>
    </lineage>
</organism>